<accession>A0A9D1ADR4</accession>
<comment type="caution">
    <text evidence="1">The sequence shown here is derived from an EMBL/GenBank/DDBJ whole genome shotgun (WGS) entry which is preliminary data.</text>
</comment>
<organism evidence="1 2">
    <name type="scientific">Candidatus Choladousia intestinavium</name>
    <dbReference type="NCBI Taxonomy" id="2840727"/>
    <lineage>
        <taxon>Bacteria</taxon>
        <taxon>Bacillati</taxon>
        <taxon>Bacillota</taxon>
        <taxon>Clostridia</taxon>
        <taxon>Lachnospirales</taxon>
        <taxon>Lachnospiraceae</taxon>
        <taxon>Lachnospiraceae incertae sedis</taxon>
        <taxon>Candidatus Choladousia</taxon>
    </lineage>
</organism>
<gene>
    <name evidence="1" type="ORF">IAB31_10635</name>
</gene>
<evidence type="ECO:0000313" key="1">
    <source>
        <dbReference type="EMBL" id="HIR14363.1"/>
    </source>
</evidence>
<protein>
    <submittedName>
        <fullName evidence="1">Uncharacterized protein</fullName>
    </submittedName>
</protein>
<evidence type="ECO:0000313" key="2">
    <source>
        <dbReference type="Proteomes" id="UP000886757"/>
    </source>
</evidence>
<dbReference type="AlphaFoldDB" id="A0A9D1ADR4"/>
<sequence>MNRFHKQRRRILSERGPLFSFLLLAALILLSSFGIDSFSSSASARQAESLRDAVIRSAVHCYAVEGAYPESLAYLEKHYGITYNKDRYLIDYEVTASNILPDVTVFLLDEQEVYH</sequence>
<dbReference type="Proteomes" id="UP000886757">
    <property type="component" value="Unassembled WGS sequence"/>
</dbReference>
<dbReference type="EMBL" id="DVGK01000118">
    <property type="protein sequence ID" value="HIR14363.1"/>
    <property type="molecule type" value="Genomic_DNA"/>
</dbReference>
<proteinExistence type="predicted"/>
<reference evidence="1" key="1">
    <citation type="submission" date="2020-10" db="EMBL/GenBank/DDBJ databases">
        <authorList>
            <person name="Gilroy R."/>
        </authorList>
    </citation>
    <scope>NUCLEOTIDE SEQUENCE</scope>
    <source>
        <strain evidence="1">ChiSjej4B22-8148</strain>
    </source>
</reference>
<reference evidence="1" key="2">
    <citation type="journal article" date="2021" name="PeerJ">
        <title>Extensive microbial diversity within the chicken gut microbiome revealed by metagenomics and culture.</title>
        <authorList>
            <person name="Gilroy R."/>
            <person name="Ravi A."/>
            <person name="Getino M."/>
            <person name="Pursley I."/>
            <person name="Horton D.L."/>
            <person name="Alikhan N.F."/>
            <person name="Baker D."/>
            <person name="Gharbi K."/>
            <person name="Hall N."/>
            <person name="Watson M."/>
            <person name="Adriaenssens E.M."/>
            <person name="Foster-Nyarko E."/>
            <person name="Jarju S."/>
            <person name="Secka A."/>
            <person name="Antonio M."/>
            <person name="Oren A."/>
            <person name="Chaudhuri R.R."/>
            <person name="La Ragione R."/>
            <person name="Hildebrand F."/>
            <person name="Pallen M.J."/>
        </authorList>
    </citation>
    <scope>NUCLEOTIDE SEQUENCE</scope>
    <source>
        <strain evidence="1">ChiSjej4B22-8148</strain>
    </source>
</reference>
<name>A0A9D1ADR4_9FIRM</name>